<protein>
    <submittedName>
        <fullName evidence="2">Related to Mig1 protein, induced during biotrophic phase</fullName>
    </submittedName>
</protein>
<evidence type="ECO:0000313" key="3">
    <source>
        <dbReference type="Proteomes" id="UP000006174"/>
    </source>
</evidence>
<dbReference type="eggNOG" id="ENOG502RE5C">
    <property type="taxonomic scope" value="Eukaryota"/>
</dbReference>
<evidence type="ECO:0000256" key="1">
    <source>
        <dbReference type="SAM" id="SignalP"/>
    </source>
</evidence>
<keyword evidence="3" id="KW-1185">Reference proteome</keyword>
<name>I2FN28_USTHO</name>
<dbReference type="HOGENOM" id="CLU_111242_0_0_1"/>
<comment type="caution">
    <text evidence="2">The sequence shown here is derived from an EMBL/GenBank/DDBJ whole genome shotgun (WGS) entry which is preliminary data.</text>
</comment>
<reference evidence="2 3" key="1">
    <citation type="journal article" date="2012" name="Plant Cell">
        <title>Genome comparison of barley and maize smut fungi reveals targeted loss of RNA silencing components and species-specific presence of transposable elements.</title>
        <authorList>
            <person name="Laurie J.D."/>
            <person name="Ali S."/>
            <person name="Linning R."/>
            <person name="Mannhaupt G."/>
            <person name="Wong P."/>
            <person name="Gueldener U."/>
            <person name="Muensterkoetter M."/>
            <person name="Moore R."/>
            <person name="Kahmann R."/>
            <person name="Bakkeren G."/>
            <person name="Schirawski J."/>
        </authorList>
    </citation>
    <scope>NUCLEOTIDE SEQUENCE [LARGE SCALE GENOMIC DNA]</scope>
    <source>
        <strain evidence="3">Uh4875-4</strain>
    </source>
</reference>
<keyword evidence="1" id="KW-0732">Signal</keyword>
<dbReference type="Proteomes" id="UP000006174">
    <property type="component" value="Unassembled WGS sequence"/>
</dbReference>
<dbReference type="EMBL" id="CAGI01000133">
    <property type="protein sequence ID" value="CCF48321.1"/>
    <property type="molecule type" value="Genomic_DNA"/>
</dbReference>
<sequence>MTRASTSAANFGLLLVALVLMLHSVVGEPTSRHVPHHLSPRGDDRYKYCLPKFTPNYADYKARCEAGSDLKHTCFIQWAGDLKNAEVCPYVVPLHAMSKLMIKDDTMKDFAMENPTDSFKITYPHFGGVSFLFENFDNKTGCKDITLRSGKNISWRLWVSDDDGNGKDIDTLNYKWTIKTLCSKWIHIHVKQDGWPFTT</sequence>
<organism evidence="2 3">
    <name type="scientific">Ustilago hordei</name>
    <name type="common">Barley covered smut fungus</name>
    <dbReference type="NCBI Taxonomy" id="120017"/>
    <lineage>
        <taxon>Eukaryota</taxon>
        <taxon>Fungi</taxon>
        <taxon>Dikarya</taxon>
        <taxon>Basidiomycota</taxon>
        <taxon>Ustilaginomycotina</taxon>
        <taxon>Ustilaginomycetes</taxon>
        <taxon>Ustilaginales</taxon>
        <taxon>Ustilaginaceae</taxon>
        <taxon>Ustilago</taxon>
    </lineage>
</organism>
<accession>I2FN28</accession>
<evidence type="ECO:0000313" key="2">
    <source>
        <dbReference type="EMBL" id="CCF48321.1"/>
    </source>
</evidence>
<proteinExistence type="predicted"/>
<gene>
    <name evidence="2" type="ORF">UHOR_06702</name>
</gene>
<dbReference type="AlphaFoldDB" id="I2FN28"/>
<feature type="signal peptide" evidence="1">
    <location>
        <begin position="1"/>
        <end position="27"/>
    </location>
</feature>
<feature type="chain" id="PRO_5003658950" evidence="1">
    <location>
        <begin position="28"/>
        <end position="199"/>
    </location>
</feature>